<keyword evidence="2" id="KW-0597">Phosphoprotein</keyword>
<keyword evidence="10" id="KW-1185">Reference proteome</keyword>
<organism evidence="9 10">
    <name type="scientific">Parafrankia soli</name>
    <dbReference type="NCBI Taxonomy" id="2599596"/>
    <lineage>
        <taxon>Bacteria</taxon>
        <taxon>Bacillati</taxon>
        <taxon>Actinomycetota</taxon>
        <taxon>Actinomycetes</taxon>
        <taxon>Frankiales</taxon>
        <taxon>Frankiaceae</taxon>
        <taxon>Parafrankia</taxon>
    </lineage>
</organism>
<feature type="compositionally biased region" description="Gly residues" evidence="8">
    <location>
        <begin position="580"/>
        <end position="604"/>
    </location>
</feature>
<dbReference type="SUPFAM" id="SSF53067">
    <property type="entry name" value="Actin-like ATPase domain"/>
    <property type="match status" value="2"/>
</dbReference>
<dbReference type="AlphaFoldDB" id="A0A1S1PJF7"/>
<evidence type="ECO:0000256" key="7">
    <source>
        <dbReference type="RuleBase" id="RU003322"/>
    </source>
</evidence>
<dbReference type="GO" id="GO:0005524">
    <property type="term" value="F:ATP binding"/>
    <property type="evidence" value="ECO:0007669"/>
    <property type="project" value="UniProtKB-KW"/>
</dbReference>
<keyword evidence="5" id="KW-0346">Stress response</keyword>
<dbReference type="OrthoDB" id="9766019at2"/>
<dbReference type="SUPFAM" id="SSF100920">
    <property type="entry name" value="Heat shock protein 70kD (HSP70), peptide-binding domain"/>
    <property type="match status" value="1"/>
</dbReference>
<dbReference type="FunFam" id="3.30.420.40:FF:000545">
    <property type="entry name" value="Endoplasmic reticulum chaperone BiP"/>
    <property type="match status" value="1"/>
</dbReference>
<evidence type="ECO:0000313" key="9">
    <source>
        <dbReference type="EMBL" id="OHV21397.1"/>
    </source>
</evidence>
<reference evidence="10" key="1">
    <citation type="submission" date="2016-07" db="EMBL/GenBank/DDBJ databases">
        <title>Frankia sp. NRRL B-16219 Genome sequencing.</title>
        <authorList>
            <person name="Ghodhbane-Gtari F."/>
            <person name="Swanson E."/>
            <person name="Gueddou A."/>
            <person name="Louati M."/>
            <person name="Nouioui I."/>
            <person name="Hezbri K."/>
            <person name="Abebe-Akele F."/>
            <person name="Simpson S."/>
            <person name="Morris K."/>
            <person name="Thomas K."/>
            <person name="Gtari M."/>
            <person name="Tisa L.S."/>
        </authorList>
    </citation>
    <scope>NUCLEOTIDE SEQUENCE [LARGE SCALE GENOMIC DNA]</scope>
    <source>
        <strain evidence="10">NRRL B-16219</strain>
    </source>
</reference>
<dbReference type="Pfam" id="PF00012">
    <property type="entry name" value="HSP70"/>
    <property type="match status" value="3"/>
</dbReference>
<sequence>MVRQAGGRAGPNTGTVFGIDLGTTFSCLARVSGAGDPEIIPLMDGSRTLPSVVLFVGQDDYITGETARRLARARPDDVCALVKRRMGDGDWRFVTHGAAWSAPAVSGLILKALVSDAGLTTGEPVRDVVITVPAYFGDEERRATVLAGEYAGLNVVDVINEPTAAALSYGFARFEVGSRRTLTGPGTIAEEVALVYDLGGGTFDVTIVELADRRVSVVATDGDHQLGGADWDEKIVLFLSDRFLEAHPEADDPLDDGEAAQELQLAAERARLELTEATSTVVTVSHSGRSLDITLTRDELERLTAGLLDRTVTLTRAAIDAARERGVRGIDRVLLVGGASRMPAVARRLAAELSVPVELTDPDLAVARGAAIYGEKKALERMVAADLVTRGQLVDGAAVDTAAAADLDAACRRLAEALGLSAERVRRTVEVQVVNVVSRGFGVLALNRFGDQGAVFLVHRNDRLPVAVRRPFGTVRDDQDTVTVYVVEQAGGVESPRVEDNKVIAEAEITGIPPGYPAGTQIEIMFRMGFDGILEVTARHEGLADRPLTVRVETSAALSQADVAREREQVARARRERGEGPFGSGASGGGPSGGGPSGAGGGGDPLRKGRPGDDRGGLGGSPDAPGWT</sequence>
<evidence type="ECO:0000256" key="6">
    <source>
        <dbReference type="ARBA" id="ARBA00023186"/>
    </source>
</evidence>
<proteinExistence type="inferred from homology"/>
<gene>
    <name evidence="9" type="ORF">BBK14_26645</name>
</gene>
<dbReference type="PRINTS" id="PR00301">
    <property type="entry name" value="HEATSHOCK70"/>
</dbReference>
<dbReference type="InterPro" id="IPR018181">
    <property type="entry name" value="Heat_shock_70_CS"/>
</dbReference>
<evidence type="ECO:0000256" key="1">
    <source>
        <dbReference type="ARBA" id="ARBA00007381"/>
    </source>
</evidence>
<feature type="compositionally biased region" description="Basic and acidic residues" evidence="8">
    <location>
        <begin position="605"/>
        <end position="616"/>
    </location>
</feature>
<accession>A0A1S1PJF7</accession>
<dbReference type="Gene3D" id="3.30.420.40">
    <property type="match status" value="2"/>
</dbReference>
<dbReference type="PROSITE" id="PS00297">
    <property type="entry name" value="HSP70_1"/>
    <property type="match status" value="1"/>
</dbReference>
<dbReference type="GO" id="GO:0140662">
    <property type="term" value="F:ATP-dependent protein folding chaperone"/>
    <property type="evidence" value="ECO:0007669"/>
    <property type="project" value="InterPro"/>
</dbReference>
<keyword evidence="3 7" id="KW-0547">Nucleotide-binding</keyword>
<protein>
    <submittedName>
        <fullName evidence="9">Heat-shock protein Hsp70</fullName>
    </submittedName>
</protein>
<evidence type="ECO:0000256" key="2">
    <source>
        <dbReference type="ARBA" id="ARBA00022553"/>
    </source>
</evidence>
<keyword evidence="6" id="KW-0143">Chaperone</keyword>
<dbReference type="CDD" id="cd24029">
    <property type="entry name" value="ASKHA_NBD_HSP70_DnaK_HscA_HscC"/>
    <property type="match status" value="1"/>
</dbReference>
<dbReference type="InterPro" id="IPR029047">
    <property type="entry name" value="HSP70_peptide-bd_sf"/>
</dbReference>
<evidence type="ECO:0000313" key="10">
    <source>
        <dbReference type="Proteomes" id="UP000179769"/>
    </source>
</evidence>
<keyword evidence="4 7" id="KW-0067">ATP-binding</keyword>
<dbReference type="InterPro" id="IPR013126">
    <property type="entry name" value="Hsp_70_fam"/>
</dbReference>
<feature type="region of interest" description="Disordered" evidence="8">
    <location>
        <begin position="555"/>
        <end position="628"/>
    </location>
</feature>
<feature type="compositionally biased region" description="Basic and acidic residues" evidence="8">
    <location>
        <begin position="563"/>
        <end position="579"/>
    </location>
</feature>
<evidence type="ECO:0000256" key="3">
    <source>
        <dbReference type="ARBA" id="ARBA00022741"/>
    </source>
</evidence>
<comment type="caution">
    <text evidence="9">The sequence shown here is derived from an EMBL/GenBank/DDBJ whole genome shotgun (WGS) entry which is preliminary data.</text>
</comment>
<dbReference type="PANTHER" id="PTHR19375">
    <property type="entry name" value="HEAT SHOCK PROTEIN 70KDA"/>
    <property type="match status" value="1"/>
</dbReference>
<evidence type="ECO:0000256" key="5">
    <source>
        <dbReference type="ARBA" id="ARBA00023016"/>
    </source>
</evidence>
<evidence type="ECO:0000256" key="8">
    <source>
        <dbReference type="SAM" id="MobiDB-lite"/>
    </source>
</evidence>
<comment type="similarity">
    <text evidence="1 7">Belongs to the heat shock protein 70 family.</text>
</comment>
<dbReference type="InterPro" id="IPR043129">
    <property type="entry name" value="ATPase_NBD"/>
</dbReference>
<dbReference type="Gene3D" id="3.90.640.10">
    <property type="entry name" value="Actin, Chain A, domain 4"/>
    <property type="match status" value="1"/>
</dbReference>
<dbReference type="EMBL" id="MAXA01000254">
    <property type="protein sequence ID" value="OHV21397.1"/>
    <property type="molecule type" value="Genomic_DNA"/>
</dbReference>
<dbReference type="PROSITE" id="PS00329">
    <property type="entry name" value="HSP70_2"/>
    <property type="match status" value="1"/>
</dbReference>
<dbReference type="FunFam" id="3.90.640.10:FF:000003">
    <property type="entry name" value="Molecular chaperone DnaK"/>
    <property type="match status" value="1"/>
</dbReference>
<dbReference type="Gene3D" id="2.60.34.10">
    <property type="entry name" value="Substrate Binding Domain Of DNAk, Chain A, domain 1"/>
    <property type="match status" value="1"/>
</dbReference>
<evidence type="ECO:0000256" key="4">
    <source>
        <dbReference type="ARBA" id="ARBA00022840"/>
    </source>
</evidence>
<dbReference type="RefSeq" id="WP_071066379.1">
    <property type="nucleotide sequence ID" value="NZ_MAXA01000254.1"/>
</dbReference>
<dbReference type="PROSITE" id="PS01036">
    <property type="entry name" value="HSP70_3"/>
    <property type="match status" value="1"/>
</dbReference>
<name>A0A1S1PJF7_9ACTN</name>
<dbReference type="Proteomes" id="UP000179769">
    <property type="component" value="Unassembled WGS sequence"/>
</dbReference>